<evidence type="ECO:0000256" key="1">
    <source>
        <dbReference type="ARBA" id="ARBA00006429"/>
    </source>
</evidence>
<dbReference type="Pfam" id="PF18962">
    <property type="entry name" value="Por_Secre_tail"/>
    <property type="match status" value="1"/>
</dbReference>
<reference evidence="6 7" key="1">
    <citation type="journal article" date="2014" name="Int. J. Syst. Evol. Microbiol.">
        <title>Complete genome sequence of Corynebacterium casei LMG S-19264T (=DSM 44701T), isolated from a smear-ripened cheese.</title>
        <authorList>
            <consortium name="US DOE Joint Genome Institute (JGI-PGF)"/>
            <person name="Walter F."/>
            <person name="Albersmeier A."/>
            <person name="Kalinowski J."/>
            <person name="Ruckert C."/>
        </authorList>
    </citation>
    <scope>NUCLEOTIDE SEQUENCE [LARGE SCALE GENOMIC DNA]</scope>
    <source>
        <strain evidence="6 7">CGMCC 1.12925</strain>
    </source>
</reference>
<dbReference type="PANTHER" id="PTHR33607:SF2">
    <property type="entry name" value="ENDONUCLEASE-1"/>
    <property type="match status" value="1"/>
</dbReference>
<dbReference type="Proteomes" id="UP000599688">
    <property type="component" value="Unassembled WGS sequence"/>
</dbReference>
<accession>A0A916ZXQ5</accession>
<dbReference type="Pfam" id="PF04231">
    <property type="entry name" value="Endonuclease_1"/>
    <property type="match status" value="1"/>
</dbReference>
<evidence type="ECO:0000256" key="3">
    <source>
        <dbReference type="ARBA" id="ARBA00022729"/>
    </source>
</evidence>
<proteinExistence type="inferred from homology"/>
<dbReference type="PANTHER" id="PTHR33607">
    <property type="entry name" value="ENDONUCLEASE-1"/>
    <property type="match status" value="1"/>
</dbReference>
<dbReference type="InterPro" id="IPR044925">
    <property type="entry name" value="His-Me_finger_sf"/>
</dbReference>
<keyword evidence="2" id="KW-0540">Nuclease</keyword>
<dbReference type="NCBIfam" id="TIGR04183">
    <property type="entry name" value="Por_Secre_tail"/>
    <property type="match status" value="1"/>
</dbReference>
<dbReference type="InterPro" id="IPR026444">
    <property type="entry name" value="Secre_tail"/>
</dbReference>
<comment type="similarity">
    <text evidence="1">Belongs to the EndA/NucM nuclease family.</text>
</comment>
<sequence>MFRTRDSTLFNLTTMRKLHKTLLLIGLLFHVLGVFGQVQTYYQDIDLSKTGNDLYVELSDLLINTHSGVSYSAIWNILQQADLDPDDNSLTDVLLVYGFDDLDDVYTTDRTRDKNLICNFSGSCTGFWNREHVFPQSLADPPMSTSSIGTGTDAHNLRAADAQANSQRGNNQFAPGSGDPFYGGVDLYYPGDEWKGDVARIILYMFLRYQEECLPTYVGNDTTTYDTQIPDIFLEWNAEDEVSDFEINRNEVIYGEQGNRNPFIDNPYLATLIWGGPTAENTWPQNGSDIVFDTNFSTPENIAYINYTTTSTLTASNSIEIGRFILRDGGNSGDLDTKDTELTSLSFSVTGQEVIHKAALYQEGVFLSEILVDQHDIQFNNLQIEALDGAESVFSLYVSFENTVADQTQFVFRVREAVAEATGTSFAYANAGGAETSLLLDENRINVEATALNFAVQPSDVNLQSLMQAPPVVEAIDANGNVDLDFMEEIQLSTTSNFTTDSNSSQQAVLGESVFNNLAFDMVGPSFSLTASANGIAQSLESDSFAVIDAPVSMQVGEVFITEISDHPTFTLEFMELFNFSEKQIDLTGAKIVMLPDETVWGFGASSGNSIANAVIPPKSFVVISRGGTLTDFETAYGALPSNTTFIQGTQGMFFVPNSTREWQLIQGGTESLVDGNLIDDNVGFGVDANQRISRNLYHNSFIKNNSNTATPGSLDDLIYVDGDWVNNSVPDLNSEQKNVYFFDDYVLDSSFKAKETGIKSDFVLHLNGNMLEVTDHVHFESAAASTAQLADLQGGSVVGEAIVERFIPKRIDSVRAFRFISSSVGNVSLTDSWQQQTHITGAVGTVGEQSSNGLDYTLSGNPSLFTYNETWNPVLETLTTALVPGRGYRMFIRGDRSVTLNNNNALANDVKLSAKGNLATGNLVAPDISTIPNKYSFVGNPYQSIVDLSQLNYGSGILSDYAYYWDASLANQGAFVSIDISTNTSSIIDTNIPDPGSSNVNRFLQPGQAVFFQNDGSGSGYNISFTESSKASQENSLQVFSTSTTPYINIRIYEQHKFQQGYSEQDATGIRFYETEADVLPQASKLGNLNENLAFDVGPALLSIYNTTKPDVDTVYPLFLNNLENENYVFQYNINHIDNAVEVRLYDAYLDESIVLHNGENIYAFGVDTSVPESLAYNRFSLVYEQTNLGTDLTDYKDFSFYPNPANQEFFVNLPQKFNEANLRMYNLQGQIVIQLKMNRLKTSIDVSNLLSGLYVIEVCDENAECFRDKLVIE</sequence>
<comment type="caution">
    <text evidence="6">The sequence shown here is derived from an EMBL/GenBank/DDBJ whole genome shotgun (WGS) entry which is preliminary data.</text>
</comment>
<dbReference type="EMBL" id="BMGL01000010">
    <property type="protein sequence ID" value="GGE18178.1"/>
    <property type="molecule type" value="Genomic_DNA"/>
</dbReference>
<keyword evidence="3" id="KW-0732">Signal</keyword>
<protein>
    <recommendedName>
        <fullName evidence="5">Secretion system C-terminal sorting domain-containing protein</fullName>
    </recommendedName>
</protein>
<evidence type="ECO:0000313" key="6">
    <source>
        <dbReference type="EMBL" id="GGE18178.1"/>
    </source>
</evidence>
<evidence type="ECO:0000256" key="2">
    <source>
        <dbReference type="ARBA" id="ARBA00022722"/>
    </source>
</evidence>
<dbReference type="AlphaFoldDB" id="A0A916ZXQ5"/>
<dbReference type="SUPFAM" id="SSF54060">
    <property type="entry name" value="His-Me finger endonucleases"/>
    <property type="match status" value="1"/>
</dbReference>
<dbReference type="GO" id="GO:0004518">
    <property type="term" value="F:nuclease activity"/>
    <property type="evidence" value="ECO:0007669"/>
    <property type="project" value="UniProtKB-KW"/>
</dbReference>
<organism evidence="6 7">
    <name type="scientific">Psychroflexus salis</name>
    <dbReference type="NCBI Taxonomy" id="1526574"/>
    <lineage>
        <taxon>Bacteria</taxon>
        <taxon>Pseudomonadati</taxon>
        <taxon>Bacteroidota</taxon>
        <taxon>Flavobacteriia</taxon>
        <taxon>Flavobacteriales</taxon>
        <taxon>Flavobacteriaceae</taxon>
        <taxon>Psychroflexus</taxon>
    </lineage>
</organism>
<feature type="domain" description="Secretion system C-terminal sorting" evidence="5">
    <location>
        <begin position="1203"/>
        <end position="1274"/>
    </location>
</feature>
<keyword evidence="4" id="KW-0378">Hydrolase</keyword>
<name>A0A916ZXQ5_9FLAO</name>
<evidence type="ECO:0000259" key="5">
    <source>
        <dbReference type="Pfam" id="PF18962"/>
    </source>
</evidence>
<gene>
    <name evidence="6" type="ORF">GCM10010831_19240</name>
</gene>
<keyword evidence="7" id="KW-1185">Reference proteome</keyword>
<dbReference type="GO" id="GO:0016787">
    <property type="term" value="F:hydrolase activity"/>
    <property type="evidence" value="ECO:0007669"/>
    <property type="project" value="UniProtKB-KW"/>
</dbReference>
<dbReference type="InterPro" id="IPR007346">
    <property type="entry name" value="Endonuclease-I"/>
</dbReference>
<evidence type="ECO:0000256" key="4">
    <source>
        <dbReference type="ARBA" id="ARBA00022801"/>
    </source>
</evidence>
<evidence type="ECO:0000313" key="7">
    <source>
        <dbReference type="Proteomes" id="UP000599688"/>
    </source>
</evidence>